<feature type="domain" description="ABC transporter" evidence="8">
    <location>
        <begin position="231"/>
        <end position="472"/>
    </location>
</feature>
<evidence type="ECO:0000313" key="10">
    <source>
        <dbReference type="Proteomes" id="UP000467105"/>
    </source>
</evidence>
<feature type="region of interest" description="Disordered" evidence="6">
    <location>
        <begin position="93"/>
        <end position="200"/>
    </location>
</feature>
<accession>A0A7I7YN86</accession>
<dbReference type="PANTHER" id="PTHR48041:SF139">
    <property type="entry name" value="PROTEIN SCARLET"/>
    <property type="match status" value="1"/>
</dbReference>
<feature type="transmembrane region" description="Helical" evidence="7">
    <location>
        <begin position="572"/>
        <end position="594"/>
    </location>
</feature>
<evidence type="ECO:0000256" key="3">
    <source>
        <dbReference type="ARBA" id="ARBA00022692"/>
    </source>
</evidence>
<dbReference type="InterPro" id="IPR003439">
    <property type="entry name" value="ABC_transporter-like_ATP-bd"/>
</dbReference>
<dbReference type="GO" id="GO:0140359">
    <property type="term" value="F:ABC-type transporter activity"/>
    <property type="evidence" value="ECO:0007669"/>
    <property type="project" value="InterPro"/>
</dbReference>
<feature type="transmembrane region" description="Helical" evidence="7">
    <location>
        <begin position="687"/>
        <end position="711"/>
    </location>
</feature>
<dbReference type="SUPFAM" id="SSF49879">
    <property type="entry name" value="SMAD/FHA domain"/>
    <property type="match status" value="1"/>
</dbReference>
<comment type="subcellular location">
    <subcellularLocation>
        <location evidence="1">Membrane</location>
        <topology evidence="1">Multi-pass membrane protein</topology>
    </subcellularLocation>
</comment>
<feature type="transmembrane region" description="Helical" evidence="7">
    <location>
        <begin position="615"/>
        <end position="636"/>
    </location>
</feature>
<feature type="transmembrane region" description="Helical" evidence="7">
    <location>
        <begin position="752"/>
        <end position="770"/>
    </location>
</feature>
<feature type="compositionally biased region" description="Polar residues" evidence="6">
    <location>
        <begin position="144"/>
        <end position="153"/>
    </location>
</feature>
<dbReference type="InterPro" id="IPR008984">
    <property type="entry name" value="SMAD_FHA_dom_sf"/>
</dbReference>
<dbReference type="PANTHER" id="PTHR48041">
    <property type="entry name" value="ABC TRANSPORTER G FAMILY MEMBER 28"/>
    <property type="match status" value="1"/>
</dbReference>
<dbReference type="GO" id="GO:0005524">
    <property type="term" value="F:ATP binding"/>
    <property type="evidence" value="ECO:0007669"/>
    <property type="project" value="InterPro"/>
</dbReference>
<sequence>MQTSGFAPPLTVWAGPSRYVFAPGRDVVVGYGPGCDVPLDHLVGAGAPPRAHHQEMVLRFTGTGWVALNRSPSGIFVNGAPASTVEIRDGQAITIGDPQRGPRLVFALPPRPGPASAPQRTGPPTAQSTPPAGPGRPRDPRVQRPTQRETQQMPVAPGRPTAGPPGPPAPRPPAPAPPVPPVPVPPPQSGAADEESGLIKSLTTRKLRAQRPSFRAGEPDTTYRLPLRPGARTVGVAAYQLGLVVDGREVLASISFTARTGTLTAITGPSAARNSALLNLISGARKPSFGAVTVDGHDVHAEPASMRSRIGIVGRNEALHPRLTVGRALEYAAELRLPPDTPPEHRGRVVNQVLEELDLAPHRATQIRALAPEVRRCAALAVELVTRPTLLVVDDPGAGLDAAQQDHVMAALRRQADIGCAVVAAVSPRAPLPNLNLCDQVLLLTSAGRPAYLGTPLQVEASMGTADWSTLAARAGAEPEETHRAYRARQQALTAPPQVAPPWPPPTELTRARQVRLVARRDLRLLLADRVRLAFLVALPFLLASLTLLIPGGSGLERPRPGSPNMHEAVEILAALNVAAVLIGTALTIGTLVGERRAFRREQAVGLSATAYLTAKLLVFGAAAAILTAATFAVVIAARGGPTHGAVLLHNATVELYLSVALTAVVSAVGGLLLSTLGKSLREVLPLVVPVVLASALFAGGLISLVGTWGYDQISWLVPAQWGFAASASVVDLRRVDTLAADVEMWTHYSGWWVFDITMLVFFGAVLAGLTRYRLRRPGRAAKEHSSQRDPSVS</sequence>
<evidence type="ECO:0000256" key="7">
    <source>
        <dbReference type="SAM" id="Phobius"/>
    </source>
</evidence>
<proteinExistence type="predicted"/>
<keyword evidence="3 7" id="KW-0812">Transmembrane</keyword>
<feature type="compositionally biased region" description="Pro residues" evidence="6">
    <location>
        <begin position="162"/>
        <end position="188"/>
    </location>
</feature>
<dbReference type="EMBL" id="AP022614">
    <property type="protein sequence ID" value="BBZ43338.1"/>
    <property type="molecule type" value="Genomic_DNA"/>
</dbReference>
<evidence type="ECO:0000313" key="9">
    <source>
        <dbReference type="EMBL" id="BBZ43338.1"/>
    </source>
</evidence>
<keyword evidence="5 7" id="KW-0472">Membrane</keyword>
<feature type="compositionally biased region" description="Polar residues" evidence="6">
    <location>
        <begin position="118"/>
        <end position="129"/>
    </location>
</feature>
<dbReference type="Pfam" id="PF01061">
    <property type="entry name" value="ABC2_membrane"/>
    <property type="match status" value="1"/>
</dbReference>
<dbReference type="GO" id="GO:0016887">
    <property type="term" value="F:ATP hydrolysis activity"/>
    <property type="evidence" value="ECO:0007669"/>
    <property type="project" value="InterPro"/>
</dbReference>
<dbReference type="InterPro" id="IPR027417">
    <property type="entry name" value="P-loop_NTPase"/>
</dbReference>
<feature type="transmembrane region" description="Helical" evidence="7">
    <location>
        <begin position="533"/>
        <end position="552"/>
    </location>
</feature>
<dbReference type="Gene3D" id="2.60.200.20">
    <property type="match status" value="1"/>
</dbReference>
<dbReference type="Proteomes" id="UP000467105">
    <property type="component" value="Chromosome"/>
</dbReference>
<evidence type="ECO:0000256" key="4">
    <source>
        <dbReference type="ARBA" id="ARBA00022989"/>
    </source>
</evidence>
<keyword evidence="10" id="KW-1185">Reference proteome</keyword>
<name>A0A7I7YN86_9MYCO</name>
<evidence type="ECO:0000256" key="2">
    <source>
        <dbReference type="ARBA" id="ARBA00022448"/>
    </source>
</evidence>
<evidence type="ECO:0000259" key="8">
    <source>
        <dbReference type="PROSITE" id="PS50893"/>
    </source>
</evidence>
<evidence type="ECO:0000256" key="6">
    <source>
        <dbReference type="SAM" id="MobiDB-lite"/>
    </source>
</evidence>
<feature type="transmembrane region" description="Helical" evidence="7">
    <location>
        <begin position="656"/>
        <end position="675"/>
    </location>
</feature>
<keyword evidence="2" id="KW-0813">Transport</keyword>
<dbReference type="Gene3D" id="3.40.50.300">
    <property type="entry name" value="P-loop containing nucleotide triphosphate hydrolases"/>
    <property type="match status" value="1"/>
</dbReference>
<evidence type="ECO:0000256" key="1">
    <source>
        <dbReference type="ARBA" id="ARBA00004141"/>
    </source>
</evidence>
<dbReference type="Pfam" id="PF00005">
    <property type="entry name" value="ABC_tran"/>
    <property type="match status" value="1"/>
</dbReference>
<dbReference type="PROSITE" id="PS50893">
    <property type="entry name" value="ABC_TRANSPORTER_2"/>
    <property type="match status" value="1"/>
</dbReference>
<evidence type="ECO:0000256" key="5">
    <source>
        <dbReference type="ARBA" id="ARBA00023136"/>
    </source>
</evidence>
<gene>
    <name evidence="9" type="ORF">MPRM_06190</name>
</gene>
<dbReference type="SUPFAM" id="SSF52540">
    <property type="entry name" value="P-loop containing nucleoside triphosphate hydrolases"/>
    <property type="match status" value="1"/>
</dbReference>
<reference evidence="9 10" key="1">
    <citation type="journal article" date="2019" name="Emerg. Microbes Infect.">
        <title>Comprehensive subspecies identification of 175 nontuberculous mycobacteria species based on 7547 genomic profiles.</title>
        <authorList>
            <person name="Matsumoto Y."/>
            <person name="Kinjo T."/>
            <person name="Motooka D."/>
            <person name="Nabeya D."/>
            <person name="Jung N."/>
            <person name="Uechi K."/>
            <person name="Horii T."/>
            <person name="Iida T."/>
            <person name="Fujita J."/>
            <person name="Nakamura S."/>
        </authorList>
    </citation>
    <scope>NUCLEOTIDE SEQUENCE [LARGE SCALE GENOMIC DNA]</scope>
    <source>
        <strain evidence="9 10">JCM 14742</strain>
    </source>
</reference>
<dbReference type="InterPro" id="IPR050352">
    <property type="entry name" value="ABCG_transporters"/>
</dbReference>
<dbReference type="GO" id="GO:0016020">
    <property type="term" value="C:membrane"/>
    <property type="evidence" value="ECO:0007669"/>
    <property type="project" value="UniProtKB-SubCell"/>
</dbReference>
<protein>
    <recommendedName>
        <fullName evidence="8">ABC transporter domain-containing protein</fullName>
    </recommendedName>
</protein>
<organism evidence="9 10">
    <name type="scientific">Mycobacterium parmense</name>
    <dbReference type="NCBI Taxonomy" id="185642"/>
    <lineage>
        <taxon>Bacteria</taxon>
        <taxon>Bacillati</taxon>
        <taxon>Actinomycetota</taxon>
        <taxon>Actinomycetes</taxon>
        <taxon>Mycobacteriales</taxon>
        <taxon>Mycobacteriaceae</taxon>
        <taxon>Mycobacterium</taxon>
        <taxon>Mycobacterium simiae complex</taxon>
    </lineage>
</organism>
<dbReference type="AlphaFoldDB" id="A0A7I7YN86"/>
<dbReference type="InterPro" id="IPR013525">
    <property type="entry name" value="ABC2_TM"/>
</dbReference>
<keyword evidence="4 7" id="KW-1133">Transmembrane helix</keyword>